<dbReference type="AlphaFoldDB" id="A0A512RFJ8"/>
<comment type="similarity">
    <text evidence="1">Belongs to the DinB family.</text>
</comment>
<comment type="caution">
    <text evidence="4">The sequence shown here is derived from an EMBL/GenBank/DDBJ whole genome shotgun (WGS) entry which is preliminary data.</text>
</comment>
<organism evidence="4 5">
    <name type="scientific">Chitinophaga cymbidii</name>
    <dbReference type="NCBI Taxonomy" id="1096750"/>
    <lineage>
        <taxon>Bacteria</taxon>
        <taxon>Pseudomonadati</taxon>
        <taxon>Bacteroidota</taxon>
        <taxon>Chitinophagia</taxon>
        <taxon>Chitinophagales</taxon>
        <taxon>Chitinophagaceae</taxon>
        <taxon>Chitinophaga</taxon>
    </lineage>
</organism>
<gene>
    <name evidence="4" type="primary">dinB_1</name>
    <name evidence="4" type="ORF">CCY01nite_07310</name>
</gene>
<keyword evidence="5" id="KW-1185">Reference proteome</keyword>
<evidence type="ECO:0000256" key="3">
    <source>
        <dbReference type="PIRSR" id="PIRSR607837-1"/>
    </source>
</evidence>
<dbReference type="EMBL" id="BKAU01000001">
    <property type="protein sequence ID" value="GEP94471.1"/>
    <property type="molecule type" value="Genomic_DNA"/>
</dbReference>
<dbReference type="OrthoDB" id="9811413at2"/>
<dbReference type="PANTHER" id="PTHR37302:SF3">
    <property type="entry name" value="DAMAGE-INDUCIBLE PROTEIN DINB"/>
    <property type="match status" value="1"/>
</dbReference>
<dbReference type="RefSeq" id="WP_146857939.1">
    <property type="nucleotide sequence ID" value="NZ_BKAU01000001.1"/>
</dbReference>
<feature type="binding site" evidence="3">
    <location>
        <position position="146"/>
    </location>
    <ligand>
        <name>a divalent metal cation</name>
        <dbReference type="ChEBI" id="CHEBI:60240"/>
    </ligand>
</feature>
<reference evidence="4 5" key="1">
    <citation type="submission" date="2019-07" db="EMBL/GenBank/DDBJ databases">
        <title>Whole genome shotgun sequence of Chitinophaga cymbidii NBRC 109752.</title>
        <authorList>
            <person name="Hosoyama A."/>
            <person name="Uohara A."/>
            <person name="Ohji S."/>
            <person name="Ichikawa N."/>
        </authorList>
    </citation>
    <scope>NUCLEOTIDE SEQUENCE [LARGE SCALE GENOMIC DNA]</scope>
    <source>
        <strain evidence="4 5">NBRC 109752</strain>
    </source>
</reference>
<evidence type="ECO:0000313" key="5">
    <source>
        <dbReference type="Proteomes" id="UP000321436"/>
    </source>
</evidence>
<dbReference type="InterPro" id="IPR007837">
    <property type="entry name" value="DinB"/>
</dbReference>
<dbReference type="GO" id="GO:0046872">
    <property type="term" value="F:metal ion binding"/>
    <property type="evidence" value="ECO:0007669"/>
    <property type="project" value="UniProtKB-KW"/>
</dbReference>
<name>A0A512RFJ8_9BACT</name>
<accession>A0A512RFJ8</accession>
<dbReference type="Proteomes" id="UP000321436">
    <property type="component" value="Unassembled WGS sequence"/>
</dbReference>
<dbReference type="SUPFAM" id="SSF109854">
    <property type="entry name" value="DinB/YfiT-like putative metalloenzymes"/>
    <property type="match status" value="1"/>
</dbReference>
<feature type="binding site" evidence="3">
    <location>
        <position position="142"/>
    </location>
    <ligand>
        <name>a divalent metal cation</name>
        <dbReference type="ChEBI" id="CHEBI:60240"/>
    </ligand>
</feature>
<protein>
    <submittedName>
        <fullName evidence="4">Protein DinB</fullName>
    </submittedName>
</protein>
<dbReference type="Pfam" id="PF05163">
    <property type="entry name" value="DinB"/>
    <property type="match status" value="1"/>
</dbReference>
<dbReference type="PANTHER" id="PTHR37302">
    <property type="entry name" value="SLR1116 PROTEIN"/>
    <property type="match status" value="1"/>
</dbReference>
<sequence length="177" mass="20639">MIQEKTAPASTQTSIATLMQNYVNYNLWANTTLVNWLRSKPAEMLEQEVASSFPSIKLTLIHTWQTQRYWLSLIRRDEPDTFSGFEGSVEDILDIIVEHSQELADFVQHAGERGVTSRTLVVSPWFQSDFQNFEYIMHVVNHTTYHRGQIITIGRQLGFTDAPMTDYNYYNVFRHEK</sequence>
<proteinExistence type="inferred from homology"/>
<evidence type="ECO:0000256" key="1">
    <source>
        <dbReference type="ARBA" id="ARBA00008635"/>
    </source>
</evidence>
<evidence type="ECO:0000313" key="4">
    <source>
        <dbReference type="EMBL" id="GEP94471.1"/>
    </source>
</evidence>
<feature type="binding site" evidence="3">
    <location>
        <position position="62"/>
    </location>
    <ligand>
        <name>a divalent metal cation</name>
        <dbReference type="ChEBI" id="CHEBI:60240"/>
    </ligand>
</feature>
<evidence type="ECO:0000256" key="2">
    <source>
        <dbReference type="ARBA" id="ARBA00022723"/>
    </source>
</evidence>
<keyword evidence="2 3" id="KW-0479">Metal-binding</keyword>
<dbReference type="InterPro" id="IPR034660">
    <property type="entry name" value="DinB/YfiT-like"/>
</dbReference>
<dbReference type="Gene3D" id="1.20.120.450">
    <property type="entry name" value="dinb family like domain"/>
    <property type="match status" value="1"/>
</dbReference>